<evidence type="ECO:0000256" key="13">
    <source>
        <dbReference type="ARBA" id="ARBA00022989"/>
    </source>
</evidence>
<feature type="transmembrane region" description="Helical" evidence="19">
    <location>
        <begin position="84"/>
        <end position="101"/>
    </location>
</feature>
<sequence>MGKLLGVNLLQRVLVAALGIPLLLWLIQLGGVWFFSFFLLLALLASFEFHRLASHKANPPALWIMLLATLLVQADFYFGFVEIWVVLLGVVMALFLLELFVKEGSPLLNLGSALAGFMYVNLAFGSLLRLRMEPMNGDGEAWVLLMFICIWSTDISAYFGGSLAGGKVFQRKLFERHSPHKTWEGFFFGVLGSVAAAYAFSFVVPDVSPSTVLLAGLLIGLFSPAGDLIESMFKRDAGVKDASALIPGHGGVLDRFDTVMFVAPFLYLLTR</sequence>
<dbReference type="EMBL" id="WUBZ01000018">
    <property type="protein sequence ID" value="MWV54677.1"/>
    <property type="molecule type" value="Genomic_DNA"/>
</dbReference>
<evidence type="ECO:0000256" key="1">
    <source>
        <dbReference type="ARBA" id="ARBA00001698"/>
    </source>
</evidence>
<name>A0A3S0N9P9_CHLPH</name>
<comment type="catalytic activity">
    <reaction evidence="1 18">
        <text>a 1,2-diacyl-sn-glycero-3-phosphate + CTP + H(+) = a CDP-1,2-diacyl-sn-glycerol + diphosphate</text>
        <dbReference type="Rhea" id="RHEA:16229"/>
        <dbReference type="ChEBI" id="CHEBI:15378"/>
        <dbReference type="ChEBI" id="CHEBI:33019"/>
        <dbReference type="ChEBI" id="CHEBI:37563"/>
        <dbReference type="ChEBI" id="CHEBI:58332"/>
        <dbReference type="ChEBI" id="CHEBI:58608"/>
        <dbReference type="EC" id="2.7.7.41"/>
    </reaction>
</comment>
<feature type="transmembrane region" description="Helical" evidence="19">
    <location>
        <begin position="108"/>
        <end position="130"/>
    </location>
</feature>
<feature type="transmembrane region" description="Helical" evidence="19">
    <location>
        <begin position="185"/>
        <end position="204"/>
    </location>
</feature>
<evidence type="ECO:0000313" key="22">
    <source>
        <dbReference type="Proteomes" id="UP000279908"/>
    </source>
</evidence>
<evidence type="ECO:0000256" key="9">
    <source>
        <dbReference type="ARBA" id="ARBA00022516"/>
    </source>
</evidence>
<evidence type="ECO:0000256" key="7">
    <source>
        <dbReference type="ARBA" id="ARBA00019373"/>
    </source>
</evidence>
<evidence type="ECO:0000256" key="5">
    <source>
        <dbReference type="ARBA" id="ARBA00010185"/>
    </source>
</evidence>
<dbReference type="UniPathway" id="UPA00557">
    <property type="reaction ID" value="UER00614"/>
</dbReference>
<dbReference type="GO" id="GO:0005886">
    <property type="term" value="C:plasma membrane"/>
    <property type="evidence" value="ECO:0007669"/>
    <property type="project" value="UniProtKB-SubCell"/>
</dbReference>
<evidence type="ECO:0000256" key="19">
    <source>
        <dbReference type="SAM" id="Phobius"/>
    </source>
</evidence>
<proteinExistence type="inferred from homology"/>
<keyword evidence="23" id="KW-1185">Reference proteome</keyword>
<evidence type="ECO:0000313" key="23">
    <source>
        <dbReference type="Proteomes" id="UP000489351"/>
    </source>
</evidence>
<dbReference type="GO" id="GO:0016024">
    <property type="term" value="P:CDP-diacylglycerol biosynthetic process"/>
    <property type="evidence" value="ECO:0007669"/>
    <property type="project" value="UniProtKB-UniPathway"/>
</dbReference>
<dbReference type="PANTHER" id="PTHR46382:SF1">
    <property type="entry name" value="PHOSPHATIDATE CYTIDYLYLTRANSFERASE"/>
    <property type="match status" value="1"/>
</dbReference>
<keyword evidence="12 18" id="KW-0548">Nucleotidyltransferase</keyword>
<feature type="transmembrane region" description="Helical" evidence="19">
    <location>
        <begin position="210"/>
        <end position="229"/>
    </location>
</feature>
<organism evidence="21 22">
    <name type="scientific">Chlorobium phaeovibrioides</name>
    <dbReference type="NCBI Taxonomy" id="1094"/>
    <lineage>
        <taxon>Bacteria</taxon>
        <taxon>Pseudomonadati</taxon>
        <taxon>Chlorobiota</taxon>
        <taxon>Chlorobiia</taxon>
        <taxon>Chlorobiales</taxon>
        <taxon>Chlorobiaceae</taxon>
        <taxon>Chlorobium/Pelodictyon group</taxon>
        <taxon>Chlorobium</taxon>
    </lineage>
</organism>
<comment type="similarity">
    <text evidence="5 18">Belongs to the CDS family.</text>
</comment>
<keyword evidence="10 18" id="KW-0808">Transferase</keyword>
<keyword evidence="16" id="KW-0594">Phospholipid biosynthesis</keyword>
<keyword evidence="8" id="KW-1003">Cell membrane</keyword>
<evidence type="ECO:0000256" key="8">
    <source>
        <dbReference type="ARBA" id="ARBA00022475"/>
    </source>
</evidence>
<keyword evidence="9" id="KW-0444">Lipid biosynthesis</keyword>
<evidence type="ECO:0000256" key="18">
    <source>
        <dbReference type="RuleBase" id="RU003938"/>
    </source>
</evidence>
<comment type="pathway">
    <text evidence="3 18">Phospholipid metabolism; CDP-diacylglycerol biosynthesis; CDP-diacylglycerol from sn-glycerol 3-phosphate: step 3/3.</text>
</comment>
<keyword evidence="17" id="KW-1208">Phospholipid metabolism</keyword>
<dbReference type="Proteomes" id="UP000279908">
    <property type="component" value="Unassembled WGS sequence"/>
</dbReference>
<comment type="caution">
    <text evidence="21">The sequence shown here is derived from an EMBL/GenBank/DDBJ whole genome shotgun (WGS) entry which is preliminary data.</text>
</comment>
<dbReference type="InterPro" id="IPR000374">
    <property type="entry name" value="PC_trans"/>
</dbReference>
<dbReference type="Pfam" id="PF01148">
    <property type="entry name" value="CTP_transf_1"/>
    <property type="match status" value="1"/>
</dbReference>
<feature type="transmembrane region" description="Helical" evidence="19">
    <location>
        <begin position="142"/>
        <end position="164"/>
    </location>
</feature>
<dbReference type="Proteomes" id="UP000489351">
    <property type="component" value="Unassembled WGS sequence"/>
</dbReference>
<keyword evidence="13 19" id="KW-1133">Transmembrane helix</keyword>
<dbReference type="EC" id="2.7.7.41" evidence="6 18"/>
<dbReference type="RefSeq" id="WP_126384846.1">
    <property type="nucleotide sequence ID" value="NZ_CP041698.1"/>
</dbReference>
<evidence type="ECO:0000256" key="17">
    <source>
        <dbReference type="ARBA" id="ARBA00023264"/>
    </source>
</evidence>
<evidence type="ECO:0000313" key="20">
    <source>
        <dbReference type="EMBL" id="MWV54677.1"/>
    </source>
</evidence>
<feature type="transmembrane region" description="Helical" evidence="19">
    <location>
        <begin position="9"/>
        <end position="27"/>
    </location>
</feature>
<evidence type="ECO:0000256" key="14">
    <source>
        <dbReference type="ARBA" id="ARBA00023098"/>
    </source>
</evidence>
<evidence type="ECO:0000256" key="16">
    <source>
        <dbReference type="ARBA" id="ARBA00023209"/>
    </source>
</evidence>
<reference evidence="21 22" key="1">
    <citation type="submission" date="2018-12" db="EMBL/GenBank/DDBJ databases">
        <authorList>
            <person name="Lunina O.N."/>
            <person name="Grouzdev D.S."/>
            <person name="Gorlenko V.M."/>
            <person name="Savvichev A.S."/>
        </authorList>
    </citation>
    <scope>NUCLEOTIDE SEQUENCE [LARGE SCALE GENOMIC DNA]</scope>
    <source>
        <strain evidence="21 22">BrKhr-17</strain>
    </source>
</reference>
<keyword evidence="15 19" id="KW-0472">Membrane</keyword>
<evidence type="ECO:0000256" key="15">
    <source>
        <dbReference type="ARBA" id="ARBA00023136"/>
    </source>
</evidence>
<dbReference type="PROSITE" id="PS01315">
    <property type="entry name" value="CDS"/>
    <property type="match status" value="1"/>
</dbReference>
<evidence type="ECO:0000256" key="3">
    <source>
        <dbReference type="ARBA" id="ARBA00005119"/>
    </source>
</evidence>
<keyword evidence="14" id="KW-0443">Lipid metabolism</keyword>
<dbReference type="PANTHER" id="PTHR46382">
    <property type="entry name" value="PHOSPHATIDATE CYTIDYLYLTRANSFERASE"/>
    <property type="match status" value="1"/>
</dbReference>
<evidence type="ECO:0000256" key="6">
    <source>
        <dbReference type="ARBA" id="ARBA00012487"/>
    </source>
</evidence>
<dbReference type="AlphaFoldDB" id="A0A3S0N9P9"/>
<evidence type="ECO:0000313" key="21">
    <source>
        <dbReference type="EMBL" id="RTY36817.1"/>
    </source>
</evidence>
<comment type="pathway">
    <text evidence="4">Lipid metabolism.</text>
</comment>
<protein>
    <recommendedName>
        <fullName evidence="7 18">Phosphatidate cytidylyltransferase</fullName>
        <ecNumber evidence="6 18">2.7.7.41</ecNumber>
    </recommendedName>
</protein>
<comment type="subcellular location">
    <subcellularLocation>
        <location evidence="2">Cell membrane</location>
        <topology evidence="2">Multi-pass membrane protein</topology>
    </subcellularLocation>
</comment>
<evidence type="ECO:0000256" key="11">
    <source>
        <dbReference type="ARBA" id="ARBA00022692"/>
    </source>
</evidence>
<accession>A0A3S0N9P9</accession>
<dbReference type="GO" id="GO:0004605">
    <property type="term" value="F:phosphatidate cytidylyltransferase activity"/>
    <property type="evidence" value="ECO:0007669"/>
    <property type="project" value="UniProtKB-EC"/>
</dbReference>
<evidence type="ECO:0000256" key="12">
    <source>
        <dbReference type="ARBA" id="ARBA00022695"/>
    </source>
</evidence>
<gene>
    <name evidence="21" type="ORF">EKD02_07695</name>
    <name evidence="20" type="ORF">GJ685_06305</name>
</gene>
<reference evidence="20 23" key="2">
    <citation type="submission" date="2019-11" db="EMBL/GenBank/DDBJ databases">
        <title>Green- and brown-colored morphotypes of Chlorobia in the stratified aquatic ecosystems of Kandalaksha Gulf (White Sea): A model for study of the accessory genome evolution.</title>
        <authorList>
            <person name="Grouzdev D.S."/>
        </authorList>
    </citation>
    <scope>NUCLEOTIDE SEQUENCE [LARGE SCALE GENOMIC DNA]</scope>
    <source>
        <strain evidence="20 23">ZM</strain>
    </source>
</reference>
<evidence type="ECO:0000256" key="2">
    <source>
        <dbReference type="ARBA" id="ARBA00004651"/>
    </source>
</evidence>
<evidence type="ECO:0000256" key="4">
    <source>
        <dbReference type="ARBA" id="ARBA00005189"/>
    </source>
</evidence>
<keyword evidence="11 18" id="KW-0812">Transmembrane</keyword>
<evidence type="ECO:0000256" key="10">
    <source>
        <dbReference type="ARBA" id="ARBA00022679"/>
    </source>
</evidence>
<dbReference type="EMBL" id="RXYK01000012">
    <property type="protein sequence ID" value="RTY36817.1"/>
    <property type="molecule type" value="Genomic_DNA"/>
</dbReference>